<accession>A0A0M0K6S5</accession>
<dbReference type="Proteomes" id="UP000037460">
    <property type="component" value="Unassembled WGS sequence"/>
</dbReference>
<organism evidence="2 3">
    <name type="scientific">Chrysochromulina tobinii</name>
    <dbReference type="NCBI Taxonomy" id="1460289"/>
    <lineage>
        <taxon>Eukaryota</taxon>
        <taxon>Haptista</taxon>
        <taxon>Haptophyta</taxon>
        <taxon>Prymnesiophyceae</taxon>
        <taxon>Prymnesiales</taxon>
        <taxon>Chrysochromulinaceae</taxon>
        <taxon>Chrysochromulina</taxon>
    </lineage>
</organism>
<evidence type="ECO:0000313" key="2">
    <source>
        <dbReference type="EMBL" id="KOO34489.1"/>
    </source>
</evidence>
<protein>
    <submittedName>
        <fullName evidence="2">Uncharacterized protein</fullName>
    </submittedName>
</protein>
<feature type="region of interest" description="Disordered" evidence="1">
    <location>
        <begin position="48"/>
        <end position="75"/>
    </location>
</feature>
<name>A0A0M0K6S5_9EUKA</name>
<dbReference type="AlphaFoldDB" id="A0A0M0K6S5"/>
<dbReference type="EMBL" id="JWZX01001200">
    <property type="protein sequence ID" value="KOO34489.1"/>
    <property type="molecule type" value="Genomic_DNA"/>
</dbReference>
<gene>
    <name evidence="2" type="ORF">Ctob_013747</name>
</gene>
<comment type="caution">
    <text evidence="2">The sequence shown here is derived from an EMBL/GenBank/DDBJ whole genome shotgun (WGS) entry which is preliminary data.</text>
</comment>
<evidence type="ECO:0000313" key="3">
    <source>
        <dbReference type="Proteomes" id="UP000037460"/>
    </source>
</evidence>
<keyword evidence="3" id="KW-1185">Reference proteome</keyword>
<proteinExistence type="predicted"/>
<feature type="compositionally biased region" description="Low complexity" evidence="1">
    <location>
        <begin position="115"/>
        <end position="124"/>
    </location>
</feature>
<evidence type="ECO:0000256" key="1">
    <source>
        <dbReference type="SAM" id="MobiDB-lite"/>
    </source>
</evidence>
<feature type="region of interest" description="Disordered" evidence="1">
    <location>
        <begin position="115"/>
        <end position="151"/>
    </location>
</feature>
<sequence>MHHGMPIYQQEGSSGILYYDGSEWKLNNNDSTGGWYYNNGSNSITGGSWQPAAGASGNPTVEEIRGQGGPQHKEASEQLAEDFVGSMLNYAGESQRALDEIFGDLLSDELPAAPAANAAAAPPKAKAKAKAAEEEEEEAAKGSTDAESDALLPPVPPPLSTREWAYCLCLLDPRGKAAPLKLAPALLADAVADRPRPGRAVAWTAYDVLTERRLERLALAQATKARLAKALLATDPNRPDALEGGAVEAPWRPAPSPFIIGAEALNAINACRTDAPPPEAMPAIAEAAAAMVRGARLRTAPPPPVHVSCFPRPVFAFVNGSTTWTCDAGSVVCDRRSNSDATQR</sequence>
<reference evidence="3" key="1">
    <citation type="journal article" date="2015" name="PLoS Genet.">
        <title>Genome Sequence and Transcriptome Analyses of Chrysochromulina tobin: Metabolic Tools for Enhanced Algal Fitness in the Prominent Order Prymnesiales (Haptophyceae).</title>
        <authorList>
            <person name="Hovde B.T."/>
            <person name="Deodato C.R."/>
            <person name="Hunsperger H.M."/>
            <person name="Ryken S.A."/>
            <person name="Yost W."/>
            <person name="Jha R.K."/>
            <person name="Patterson J."/>
            <person name="Monnat R.J. Jr."/>
            <person name="Barlow S.B."/>
            <person name="Starkenburg S.R."/>
            <person name="Cattolico R.A."/>
        </authorList>
    </citation>
    <scope>NUCLEOTIDE SEQUENCE</scope>
    <source>
        <strain evidence="3">CCMP291</strain>
    </source>
</reference>